<comment type="caution">
    <text evidence="1">The sequence shown here is derived from an EMBL/GenBank/DDBJ whole genome shotgun (WGS) entry which is preliminary data.</text>
</comment>
<accession>A0ABS4BJD2</accession>
<keyword evidence="2" id="KW-1185">Reference proteome</keyword>
<proteinExistence type="predicted"/>
<sequence length="114" mass="13416">MRRFLIDDPQTDDRLYHRRRTRLRPVKLAGLSRQFIDEGMLYDRSKGGARIRRCSDRPLPSRFLLLDEVELRLIPVAIAWENGRELGVRFVGGEFAPTRAEIRRLTGRYYALVD</sequence>
<organism evidence="1 2">
    <name type="scientific">Jiella mangrovi</name>
    <dbReference type="NCBI Taxonomy" id="2821407"/>
    <lineage>
        <taxon>Bacteria</taxon>
        <taxon>Pseudomonadati</taxon>
        <taxon>Pseudomonadota</taxon>
        <taxon>Alphaproteobacteria</taxon>
        <taxon>Hyphomicrobiales</taxon>
        <taxon>Aurantimonadaceae</taxon>
        <taxon>Jiella</taxon>
    </lineage>
</organism>
<dbReference type="Proteomes" id="UP000678276">
    <property type="component" value="Unassembled WGS sequence"/>
</dbReference>
<reference evidence="1 2" key="1">
    <citation type="submission" date="2021-04" db="EMBL/GenBank/DDBJ databases">
        <title>Whole genome sequence of Jiella sp. KSK16Y-1.</title>
        <authorList>
            <person name="Tuo L."/>
        </authorList>
    </citation>
    <scope>NUCLEOTIDE SEQUENCE [LARGE SCALE GENOMIC DNA]</scope>
    <source>
        <strain evidence="1 2">KSK16Y-1</strain>
    </source>
</reference>
<evidence type="ECO:0000313" key="1">
    <source>
        <dbReference type="EMBL" id="MBP0616657.1"/>
    </source>
</evidence>
<evidence type="ECO:0000313" key="2">
    <source>
        <dbReference type="Proteomes" id="UP000678276"/>
    </source>
</evidence>
<protein>
    <recommendedName>
        <fullName evidence="3">PilZ domain-containing protein</fullName>
    </recommendedName>
</protein>
<name>A0ABS4BJD2_9HYPH</name>
<dbReference type="RefSeq" id="WP_209595138.1">
    <property type="nucleotide sequence ID" value="NZ_JAGJCF010000009.1"/>
</dbReference>
<evidence type="ECO:0008006" key="3">
    <source>
        <dbReference type="Google" id="ProtNLM"/>
    </source>
</evidence>
<dbReference type="EMBL" id="JAGJCF010000009">
    <property type="protein sequence ID" value="MBP0616657.1"/>
    <property type="molecule type" value="Genomic_DNA"/>
</dbReference>
<gene>
    <name evidence="1" type="ORF">J6595_13795</name>
</gene>